<dbReference type="Proteomes" id="UP000076744">
    <property type="component" value="Unassembled WGS sequence"/>
</dbReference>
<comment type="caution">
    <text evidence="1">The sequence shown here is derived from an EMBL/GenBank/DDBJ whole genome shotgun (WGS) entry which is preliminary data.</text>
</comment>
<dbReference type="SUPFAM" id="SSF53474">
    <property type="entry name" value="alpha/beta-Hydrolases"/>
    <property type="match status" value="1"/>
</dbReference>
<dbReference type="OrthoDB" id="408631at2759"/>
<dbReference type="EMBL" id="AZHB01000035">
    <property type="protein sequence ID" value="OAA53388.1"/>
    <property type="molecule type" value="Genomic_DNA"/>
</dbReference>
<gene>
    <name evidence="1" type="ORF">ISF_08741</name>
</gene>
<dbReference type="STRING" id="1081104.A0A162K4X2"/>
<dbReference type="GeneID" id="30025033"/>
<dbReference type="RefSeq" id="XP_018700421.1">
    <property type="nucleotide sequence ID" value="XM_018852344.1"/>
</dbReference>
<dbReference type="InterPro" id="IPR029058">
    <property type="entry name" value="AB_hydrolase_fold"/>
</dbReference>
<reference evidence="1 2" key="1">
    <citation type="journal article" date="2016" name="Genome Biol. Evol.">
        <title>Divergent and convergent evolution of fungal pathogenicity.</title>
        <authorList>
            <person name="Shang Y."/>
            <person name="Xiao G."/>
            <person name="Zheng P."/>
            <person name="Cen K."/>
            <person name="Zhan S."/>
            <person name="Wang C."/>
        </authorList>
    </citation>
    <scope>NUCLEOTIDE SEQUENCE [LARGE SCALE GENOMIC DNA]</scope>
    <source>
        <strain evidence="1 2">ARSEF 2679</strain>
    </source>
</reference>
<keyword evidence="2" id="KW-1185">Reference proteome</keyword>
<name>A0A162K4X2_CORFA</name>
<evidence type="ECO:0000313" key="1">
    <source>
        <dbReference type="EMBL" id="OAA53388.1"/>
    </source>
</evidence>
<dbReference type="Gene3D" id="3.40.50.1820">
    <property type="entry name" value="alpha/beta hydrolase"/>
    <property type="match status" value="1"/>
</dbReference>
<dbReference type="AlphaFoldDB" id="A0A162K4X2"/>
<proteinExistence type="predicted"/>
<evidence type="ECO:0000313" key="2">
    <source>
        <dbReference type="Proteomes" id="UP000076744"/>
    </source>
</evidence>
<sequence length="171" mass="19769">MANYLHQNLVSHAPPEKLRELVGMDEPALIQGSPYRTGPFNELYPGFKRVAATVGDLAFFLTRRVTLEYLTKVKPEVRVWSYQASYFHGLPILGTFHTSDLVQAFYGIPVNYAMKSSRTYYFNFLYNLDPNAGVGGFARWPDWRENQQLMWFETPSRNSILKDDFRKNASD</sequence>
<organism evidence="1 2">
    <name type="scientific">Cordyceps fumosorosea (strain ARSEF 2679)</name>
    <name type="common">Isaria fumosorosea</name>
    <dbReference type="NCBI Taxonomy" id="1081104"/>
    <lineage>
        <taxon>Eukaryota</taxon>
        <taxon>Fungi</taxon>
        <taxon>Dikarya</taxon>
        <taxon>Ascomycota</taxon>
        <taxon>Pezizomycotina</taxon>
        <taxon>Sordariomycetes</taxon>
        <taxon>Hypocreomycetidae</taxon>
        <taxon>Hypocreales</taxon>
        <taxon>Cordycipitaceae</taxon>
        <taxon>Cordyceps</taxon>
    </lineage>
</organism>
<protein>
    <submittedName>
        <fullName evidence="1">Uncharacterized protein</fullName>
    </submittedName>
</protein>
<accession>A0A162K4X2</accession>